<accession>V3ZB84</accession>
<feature type="transmembrane region" description="Helical" evidence="1">
    <location>
        <begin position="6"/>
        <end position="28"/>
    </location>
</feature>
<protein>
    <recommendedName>
        <fullName evidence="2">Glycosyltransferase 2-like domain-containing protein</fullName>
    </recommendedName>
</protein>
<proteinExistence type="predicted"/>
<feature type="transmembrane region" description="Helical" evidence="1">
    <location>
        <begin position="364"/>
        <end position="387"/>
    </location>
</feature>
<dbReference type="InterPro" id="IPR027389">
    <property type="entry name" value="B_mannosylTrfase_Bre-3/Egh"/>
</dbReference>
<feature type="transmembrane region" description="Helical" evidence="1">
    <location>
        <begin position="294"/>
        <end position="319"/>
    </location>
</feature>
<keyword evidence="1" id="KW-0812">Transmembrane</keyword>
<dbReference type="GO" id="GO:0019187">
    <property type="term" value="F:beta-1,4-mannosyltransferase activity"/>
    <property type="evidence" value="ECO:0007669"/>
    <property type="project" value="InterPro"/>
</dbReference>
<sequence length="391" mass="44702">IFLYLARILPIVALLPVAVSNFLGLAIFNTQENQHKLKSSTLFAPFICFRVFVDNDTIFSGQMRSIVEQNIKTCLNVGLRNFIFDVVTERSLGLVPLNYLRELIVPSKYQTVLNSQRKSRAWQYCLEEGVNLFSYDDWIVHLNVGTEMSNNSVISIANFIYDNKFLIGQGQVTCRSTSANVISVMSDSLRIAMDYGMSRFGLRCMNMPLFGVKSTFLLCNAGVENSIGFDFGSKPDMTVENMMVLKAWQQGHKVGHIDCEMYEKETNSVFQFVNQRCLFISEILQTISNTHVFFIYKIGIFMALAHTMLMHFAISYFVLHFIFPLSGTRPFTLVYGFIFGLIYFMNVFGAFKTHSFHIRDSIKLLVLTILMVPFSLLIESSALYQFLFSKQ</sequence>
<name>V3ZB84_LOTGI</name>
<feature type="non-terminal residue" evidence="3">
    <location>
        <position position="1"/>
    </location>
</feature>
<reference evidence="3 4" key="1">
    <citation type="journal article" date="2013" name="Nature">
        <title>Insights into bilaterian evolution from three spiralian genomes.</title>
        <authorList>
            <person name="Simakov O."/>
            <person name="Marletaz F."/>
            <person name="Cho S.J."/>
            <person name="Edsinger-Gonzales E."/>
            <person name="Havlak P."/>
            <person name="Hellsten U."/>
            <person name="Kuo D.H."/>
            <person name="Larsson T."/>
            <person name="Lv J."/>
            <person name="Arendt D."/>
            <person name="Savage R."/>
            <person name="Osoegawa K."/>
            <person name="de Jong P."/>
            <person name="Grimwood J."/>
            <person name="Chapman J.A."/>
            <person name="Shapiro H."/>
            <person name="Aerts A."/>
            <person name="Otillar R.P."/>
            <person name="Terry A.Y."/>
            <person name="Boore J.L."/>
            <person name="Grigoriev I.V."/>
            <person name="Lindberg D.R."/>
            <person name="Seaver E.C."/>
            <person name="Weisblat D.A."/>
            <person name="Putnam N.H."/>
            <person name="Rokhsar D.S."/>
        </authorList>
    </citation>
    <scope>NUCLEOTIDE SEQUENCE [LARGE SCALE GENOMIC DNA]</scope>
</reference>
<keyword evidence="1" id="KW-1133">Transmembrane helix</keyword>
<dbReference type="AlphaFoldDB" id="V3ZB84"/>
<organism evidence="3 4">
    <name type="scientific">Lottia gigantea</name>
    <name type="common">Giant owl limpet</name>
    <dbReference type="NCBI Taxonomy" id="225164"/>
    <lineage>
        <taxon>Eukaryota</taxon>
        <taxon>Metazoa</taxon>
        <taxon>Spiralia</taxon>
        <taxon>Lophotrochozoa</taxon>
        <taxon>Mollusca</taxon>
        <taxon>Gastropoda</taxon>
        <taxon>Patellogastropoda</taxon>
        <taxon>Lottioidea</taxon>
        <taxon>Lottiidae</taxon>
        <taxon>Lottia</taxon>
    </lineage>
</organism>
<feature type="transmembrane region" description="Helical" evidence="1">
    <location>
        <begin position="331"/>
        <end position="352"/>
    </location>
</feature>
<gene>
    <name evidence="3" type="ORF">LOTGIDRAFT_73524</name>
</gene>
<dbReference type="CTD" id="20252087"/>
<dbReference type="GeneID" id="20252087"/>
<feature type="domain" description="Glycosyltransferase 2-like" evidence="2">
    <location>
        <begin position="138"/>
        <end position="347"/>
    </location>
</feature>
<dbReference type="GO" id="GO:0005737">
    <property type="term" value="C:cytoplasm"/>
    <property type="evidence" value="ECO:0007669"/>
    <property type="project" value="TreeGrafter"/>
</dbReference>
<evidence type="ECO:0000313" key="4">
    <source>
        <dbReference type="Proteomes" id="UP000030746"/>
    </source>
</evidence>
<dbReference type="KEGG" id="lgi:LOTGIDRAFT_73524"/>
<dbReference type="STRING" id="225164.V3ZB84"/>
<keyword evidence="4" id="KW-1185">Reference proteome</keyword>
<dbReference type="PANTHER" id="PTHR16779">
    <property type="entry name" value="BETA-1,4-MANNOSYLTRANSFERASE EGH"/>
    <property type="match status" value="1"/>
</dbReference>
<dbReference type="InterPro" id="IPR001173">
    <property type="entry name" value="Glyco_trans_2-like"/>
</dbReference>
<dbReference type="HOGENOM" id="CLU_044554_0_0_1"/>
<dbReference type="PANTHER" id="PTHR16779:SF1">
    <property type="entry name" value="BETA-1,4-MANNOSYLTRANSFERASE EGH"/>
    <property type="match status" value="1"/>
</dbReference>
<keyword evidence="1" id="KW-0472">Membrane</keyword>
<dbReference type="RefSeq" id="XP_009060940.1">
    <property type="nucleotide sequence ID" value="XM_009062692.1"/>
</dbReference>
<dbReference type="OrthoDB" id="3971593at2759"/>
<evidence type="ECO:0000313" key="3">
    <source>
        <dbReference type="EMBL" id="ESO88278.1"/>
    </source>
</evidence>
<feature type="non-terminal residue" evidence="3">
    <location>
        <position position="391"/>
    </location>
</feature>
<dbReference type="Pfam" id="PF13632">
    <property type="entry name" value="Glyco_trans_2_3"/>
    <property type="match status" value="1"/>
</dbReference>
<evidence type="ECO:0000256" key="1">
    <source>
        <dbReference type="SAM" id="Phobius"/>
    </source>
</evidence>
<evidence type="ECO:0000259" key="2">
    <source>
        <dbReference type="Pfam" id="PF13632"/>
    </source>
</evidence>
<dbReference type="OMA" id="CLEPHIN"/>
<dbReference type="Proteomes" id="UP000030746">
    <property type="component" value="Unassembled WGS sequence"/>
</dbReference>
<dbReference type="EMBL" id="KB202719">
    <property type="protein sequence ID" value="ESO88278.1"/>
    <property type="molecule type" value="Genomic_DNA"/>
</dbReference>